<protein>
    <submittedName>
        <fullName evidence="1">YiiX/YebB-like N1pC/P60 family cysteine hydrolase</fullName>
    </submittedName>
</protein>
<name>A0AAW6US14_9GAMM</name>
<comment type="caution">
    <text evidence="1">The sequence shown here is derived from an EMBL/GenBank/DDBJ whole genome shotgun (WGS) entry which is preliminary data.</text>
</comment>
<evidence type="ECO:0000313" key="2">
    <source>
        <dbReference type="Proteomes" id="UP001241935"/>
    </source>
</evidence>
<dbReference type="AlphaFoldDB" id="A0AAW6US14"/>
<dbReference type="Gene3D" id="3.90.1720.10">
    <property type="entry name" value="endopeptidase domain like (from Nostoc punctiforme)"/>
    <property type="match status" value="1"/>
</dbReference>
<dbReference type="SUPFAM" id="SSF54001">
    <property type="entry name" value="Cysteine proteinases"/>
    <property type="match status" value="1"/>
</dbReference>
<evidence type="ECO:0000313" key="1">
    <source>
        <dbReference type="EMBL" id="MDK1683066.1"/>
    </source>
</evidence>
<dbReference type="EMBL" id="JASKNE010000001">
    <property type="protein sequence ID" value="MDK1683066.1"/>
    <property type="molecule type" value="Genomic_DNA"/>
</dbReference>
<organism evidence="1 2">
    <name type="scientific">Acinetobacter terrestris</name>
    <dbReference type="NCBI Taxonomy" id="2529843"/>
    <lineage>
        <taxon>Bacteria</taxon>
        <taxon>Pseudomonadati</taxon>
        <taxon>Pseudomonadota</taxon>
        <taxon>Gammaproteobacteria</taxon>
        <taxon>Moraxellales</taxon>
        <taxon>Moraxellaceae</taxon>
        <taxon>Acinetobacter</taxon>
        <taxon>Acinetobacter Taxon 24</taxon>
    </lineage>
</organism>
<reference evidence="1" key="1">
    <citation type="submission" date="2023-04" db="EMBL/GenBank/DDBJ databases">
        <title>The environmental microbiomes in feedlot watering bowls are a reservoir of florfenicol resistance for bovine respiratory disease pathogens.</title>
        <authorList>
            <person name="Kos D.W."/>
            <person name="Ruzzini A.C."/>
            <person name="Schreiner B."/>
            <person name="Jelinski M.D."/>
        </authorList>
    </citation>
    <scope>NUCLEOTIDE SEQUENCE</scope>
    <source>
        <strain evidence="1">WB3</strain>
    </source>
</reference>
<gene>
    <name evidence="1" type="ORF">QOR41_04295</name>
</gene>
<dbReference type="Proteomes" id="UP001241935">
    <property type="component" value="Unassembled WGS sequence"/>
</dbReference>
<dbReference type="RefSeq" id="WP_284066475.1">
    <property type="nucleotide sequence ID" value="NZ_JASKNE010000001.1"/>
</dbReference>
<dbReference type="InterPro" id="IPR038765">
    <property type="entry name" value="Papain-like_cys_pep_sf"/>
</dbReference>
<accession>A0AAW6US14</accession>
<proteinExistence type="predicted"/>
<dbReference type="GO" id="GO:0016787">
    <property type="term" value="F:hydrolase activity"/>
    <property type="evidence" value="ECO:0007669"/>
    <property type="project" value="UniProtKB-KW"/>
</dbReference>
<keyword evidence="1" id="KW-0378">Hydrolase</keyword>
<sequence>MKYVLHEEKLEPLDIILTKNNKFISKGVRFFTKGDYSHALVYISNYSAIEATREGRVFSENIQRLVFDSLDECRVLRCRQKMTEKQSEKIAYYARMQVTTLYSLKEAVRVKTLIKKDIDAMERTQFCSRLVAQAYSYAGLDLTNNTNYCSPQDLNNSELLFEVKDVLKEATDMDLALASTPSPIKENAKQLYQWLDKAATLAKTEDVDILSQSDVEKFIITYPLYDKEICSYIQNTDYLNFYDNDEKVNPLRYTFDPDINFDVVTEFELCTSNTQRFLINYARSKSIFLATNLEYFKLKVRLFENLLDQCIKHLNVIIQHTMAKIAEESDIQKKAYMYIYKSHMDALAEDIRNARDREGYLAYIQPDLI</sequence>